<comment type="subunit">
    <text evidence="9">Homodimer.</text>
</comment>
<comment type="cofactor">
    <cofactor evidence="2 9">
        <name>NAD(+)</name>
        <dbReference type="ChEBI" id="CHEBI:57540"/>
    </cofactor>
</comment>
<dbReference type="GO" id="GO:0005829">
    <property type="term" value="C:cytosol"/>
    <property type="evidence" value="ECO:0007669"/>
    <property type="project" value="TreeGrafter"/>
</dbReference>
<dbReference type="RefSeq" id="WP_079537744.1">
    <property type="nucleotide sequence ID" value="NZ_LT670844.1"/>
</dbReference>
<accession>A0A1M6MNN1</accession>
<dbReference type="UniPathway" id="UPA00214"/>
<dbReference type="Gene3D" id="3.90.25.10">
    <property type="entry name" value="UDP-galactose 4-epimerase, domain 1"/>
    <property type="match status" value="1"/>
</dbReference>
<dbReference type="Pfam" id="PF16363">
    <property type="entry name" value="GDP_Man_Dehyd"/>
    <property type="match status" value="1"/>
</dbReference>
<proteinExistence type="inferred from homology"/>
<evidence type="ECO:0000313" key="12">
    <source>
        <dbReference type="Proteomes" id="UP000189935"/>
    </source>
</evidence>
<protein>
    <recommendedName>
        <fullName evidence="6 9">UDP-glucose 4-epimerase</fullName>
        <ecNumber evidence="5 9">5.1.3.2</ecNumber>
    </recommendedName>
</protein>
<dbReference type="EC" id="5.1.3.2" evidence="5 9"/>
<comment type="similarity">
    <text evidence="4 9">Belongs to the NAD(P)-dependent epimerase/dehydratase family.</text>
</comment>
<dbReference type="GO" id="GO:0003978">
    <property type="term" value="F:UDP-glucose 4-epimerase activity"/>
    <property type="evidence" value="ECO:0007669"/>
    <property type="project" value="UniProtKB-UniRule"/>
</dbReference>
<comment type="pathway">
    <text evidence="3 9">Carbohydrate metabolism; galactose metabolism.</text>
</comment>
<dbReference type="CDD" id="cd05247">
    <property type="entry name" value="UDP_G4E_1_SDR_e"/>
    <property type="match status" value="1"/>
</dbReference>
<dbReference type="NCBIfam" id="NF007956">
    <property type="entry name" value="PRK10675.1"/>
    <property type="match status" value="1"/>
</dbReference>
<evidence type="ECO:0000256" key="6">
    <source>
        <dbReference type="ARBA" id="ARBA00018569"/>
    </source>
</evidence>
<evidence type="ECO:0000256" key="8">
    <source>
        <dbReference type="ARBA" id="ARBA00023235"/>
    </source>
</evidence>
<evidence type="ECO:0000256" key="5">
    <source>
        <dbReference type="ARBA" id="ARBA00013189"/>
    </source>
</evidence>
<dbReference type="Proteomes" id="UP000189935">
    <property type="component" value="Chromosome I"/>
</dbReference>
<evidence type="ECO:0000313" key="11">
    <source>
        <dbReference type="EMBL" id="SHJ84980.1"/>
    </source>
</evidence>
<dbReference type="AlphaFoldDB" id="A0A1M6MNN1"/>
<evidence type="ECO:0000256" key="3">
    <source>
        <dbReference type="ARBA" id="ARBA00004947"/>
    </source>
</evidence>
<dbReference type="SUPFAM" id="SSF51735">
    <property type="entry name" value="NAD(P)-binding Rossmann-fold domains"/>
    <property type="match status" value="1"/>
</dbReference>
<dbReference type="InterPro" id="IPR016040">
    <property type="entry name" value="NAD(P)-bd_dom"/>
</dbReference>
<name>A0A1M6MNN1_9BRAD</name>
<dbReference type="InterPro" id="IPR005886">
    <property type="entry name" value="UDP_G4E"/>
</dbReference>
<dbReference type="InterPro" id="IPR036291">
    <property type="entry name" value="NAD(P)-bd_dom_sf"/>
</dbReference>
<keyword evidence="8 9" id="KW-0413">Isomerase</keyword>
<evidence type="ECO:0000256" key="1">
    <source>
        <dbReference type="ARBA" id="ARBA00000083"/>
    </source>
</evidence>
<comment type="catalytic activity">
    <reaction evidence="1 9">
        <text>UDP-alpha-D-glucose = UDP-alpha-D-galactose</text>
        <dbReference type="Rhea" id="RHEA:22168"/>
        <dbReference type="ChEBI" id="CHEBI:58885"/>
        <dbReference type="ChEBI" id="CHEBI:66914"/>
        <dbReference type="EC" id="5.1.3.2"/>
    </reaction>
</comment>
<reference evidence="11 12" key="1">
    <citation type="submission" date="2016-11" db="EMBL/GenBank/DDBJ databases">
        <authorList>
            <person name="Jaros S."/>
            <person name="Januszkiewicz K."/>
            <person name="Wedrychowicz H."/>
        </authorList>
    </citation>
    <scope>NUCLEOTIDE SEQUENCE [LARGE SCALE GENOMIC DNA]</scope>
    <source>
        <strain evidence="11 12">GAS499</strain>
    </source>
</reference>
<keyword evidence="7 9" id="KW-0520">NAD</keyword>
<dbReference type="EMBL" id="LT670844">
    <property type="protein sequence ID" value="SHJ84980.1"/>
    <property type="molecule type" value="Genomic_DNA"/>
</dbReference>
<dbReference type="NCBIfam" id="TIGR01179">
    <property type="entry name" value="galE"/>
    <property type="match status" value="1"/>
</dbReference>
<dbReference type="OrthoDB" id="9801785at2"/>
<evidence type="ECO:0000256" key="7">
    <source>
        <dbReference type="ARBA" id="ARBA00023027"/>
    </source>
</evidence>
<evidence type="ECO:0000256" key="2">
    <source>
        <dbReference type="ARBA" id="ARBA00001911"/>
    </source>
</evidence>
<dbReference type="Gene3D" id="3.40.50.720">
    <property type="entry name" value="NAD(P)-binding Rossmann-like Domain"/>
    <property type="match status" value="1"/>
</dbReference>
<evidence type="ECO:0000256" key="4">
    <source>
        <dbReference type="ARBA" id="ARBA00007637"/>
    </source>
</evidence>
<feature type="domain" description="NAD(P)-binding" evidence="10">
    <location>
        <begin position="3"/>
        <end position="321"/>
    </location>
</feature>
<keyword evidence="9" id="KW-0119">Carbohydrate metabolism</keyword>
<dbReference type="PANTHER" id="PTHR43725:SF47">
    <property type="entry name" value="UDP-GLUCOSE 4-EPIMERASE"/>
    <property type="match status" value="1"/>
</dbReference>
<evidence type="ECO:0000256" key="9">
    <source>
        <dbReference type="RuleBase" id="RU366046"/>
    </source>
</evidence>
<dbReference type="PANTHER" id="PTHR43725">
    <property type="entry name" value="UDP-GLUCOSE 4-EPIMERASE"/>
    <property type="match status" value="1"/>
</dbReference>
<organism evidence="11 12">
    <name type="scientific">Bradyrhizobium lablabi</name>
    <dbReference type="NCBI Taxonomy" id="722472"/>
    <lineage>
        <taxon>Bacteria</taxon>
        <taxon>Pseudomonadati</taxon>
        <taxon>Pseudomonadota</taxon>
        <taxon>Alphaproteobacteria</taxon>
        <taxon>Hyphomicrobiales</taxon>
        <taxon>Nitrobacteraceae</taxon>
        <taxon>Bradyrhizobium</taxon>
    </lineage>
</organism>
<sequence length="335" mass="36707">MILVTGGAGYVGSHACVELLNAGQQVVVFDNFCNSNSASLDRVQKICGKSLIAVEGDIRDQAAIESVLIKYGCTAVLHFAGLKSVQDSVTNPLEYYDNNVIGSHRLLRAMQNTGVNRIIFSSSATVYGNPQFLPYTEDHPLNAINPYGRTKLVIEDMLRDQYASDSKWSIGILRYFNPVGAHESGLIGEDPVGVPNNLVPFVAQVAIGRRERLNIWGNDYDTPDGTGVRDYIHVMDLADGHVSALRLLDAPKCFAVNLGTGSGSSVLDVVRAFEKVSGRRVPYDFKPRRPGDIDSYYAATAHAFELMGWKATRTLETMCADHWRWQSANPNGYSG</sequence>
<gene>
    <name evidence="11" type="ORF">SAMN05444159_1680</name>
</gene>
<dbReference type="GO" id="GO:0006012">
    <property type="term" value="P:galactose metabolic process"/>
    <property type="evidence" value="ECO:0007669"/>
    <property type="project" value="UniProtKB-UniPathway"/>
</dbReference>
<evidence type="ECO:0000259" key="10">
    <source>
        <dbReference type="Pfam" id="PF16363"/>
    </source>
</evidence>